<evidence type="ECO:0000313" key="1">
    <source>
        <dbReference type="EMBL" id="PIL25344.1"/>
    </source>
</evidence>
<dbReference type="EMBL" id="AYKW01000056">
    <property type="protein sequence ID" value="PIL25344.1"/>
    <property type="molecule type" value="Genomic_DNA"/>
</dbReference>
<protein>
    <submittedName>
        <fullName evidence="1">Uncharacterized protein</fullName>
    </submittedName>
</protein>
<proteinExistence type="predicted"/>
<organism evidence="1 2">
    <name type="scientific">Ganoderma sinense ZZ0214-1</name>
    <dbReference type="NCBI Taxonomy" id="1077348"/>
    <lineage>
        <taxon>Eukaryota</taxon>
        <taxon>Fungi</taxon>
        <taxon>Dikarya</taxon>
        <taxon>Basidiomycota</taxon>
        <taxon>Agaricomycotina</taxon>
        <taxon>Agaricomycetes</taxon>
        <taxon>Polyporales</taxon>
        <taxon>Polyporaceae</taxon>
        <taxon>Ganoderma</taxon>
    </lineage>
</organism>
<dbReference type="OrthoDB" id="2741677at2759"/>
<gene>
    <name evidence="1" type="ORF">GSI_13233</name>
</gene>
<sequence>MSCILKPTMPTSCSSELFVACPTMINVHEWLMIHHTIASNSDCGAHKYHVFAVAEYPIFGSKHEFINTNIGIPLGPLSVEFAGQIDVRECGPRLDQVTVNVKYPLLASVKAGTYKGDLHCGCGINMAIGVPEIYGTLRLWVQGGDACHPTAWLWVEFDLHVFDVEYKGKFAVLPIPRWFPSPDKLIEPASNPKAIAAIASPSISVHNETNNITNIVAPTAAIAVAAAVESE</sequence>
<keyword evidence="2" id="KW-1185">Reference proteome</keyword>
<comment type="caution">
    <text evidence="1">The sequence shown here is derived from an EMBL/GenBank/DDBJ whole genome shotgun (WGS) entry which is preliminary data.</text>
</comment>
<accession>A0A2G8RV34</accession>
<evidence type="ECO:0000313" key="2">
    <source>
        <dbReference type="Proteomes" id="UP000230002"/>
    </source>
</evidence>
<dbReference type="Proteomes" id="UP000230002">
    <property type="component" value="Unassembled WGS sequence"/>
</dbReference>
<dbReference type="AlphaFoldDB" id="A0A2G8RV34"/>
<reference evidence="1 2" key="1">
    <citation type="journal article" date="2015" name="Sci. Rep.">
        <title>Chromosome-level genome map provides insights into diverse defense mechanisms in the medicinal fungus Ganoderma sinense.</title>
        <authorList>
            <person name="Zhu Y."/>
            <person name="Xu J."/>
            <person name="Sun C."/>
            <person name="Zhou S."/>
            <person name="Xu H."/>
            <person name="Nelson D.R."/>
            <person name="Qian J."/>
            <person name="Song J."/>
            <person name="Luo H."/>
            <person name="Xiang L."/>
            <person name="Li Y."/>
            <person name="Xu Z."/>
            <person name="Ji A."/>
            <person name="Wang L."/>
            <person name="Lu S."/>
            <person name="Hayward A."/>
            <person name="Sun W."/>
            <person name="Li X."/>
            <person name="Schwartz D.C."/>
            <person name="Wang Y."/>
            <person name="Chen S."/>
        </authorList>
    </citation>
    <scope>NUCLEOTIDE SEQUENCE [LARGE SCALE GENOMIC DNA]</scope>
    <source>
        <strain evidence="1 2">ZZ0214-1</strain>
    </source>
</reference>
<name>A0A2G8RV34_9APHY</name>